<feature type="region of interest" description="Disordered" evidence="1">
    <location>
        <begin position="185"/>
        <end position="204"/>
    </location>
</feature>
<sequence length="204" mass="21871">MVVENRRRKVVASGRPGNHPSHNPVNIQGSQFSVLDKTVHVGSPNHMVDNAAMEGHNEGVIDVDVVERHADIGKRVTKNATYIASNPKKKLKNKGGDGNQSTVISLVSVCGRKRTGNILKGGLGVSGNSVKSRRAVEYRRASMAGTSTFINNMNGELDRIIEALGDGGTAIHMLSDDDSSWTDFQLDDEGDPGGHIPARDHGNK</sequence>
<dbReference type="Proteomes" id="UP001396334">
    <property type="component" value="Unassembled WGS sequence"/>
</dbReference>
<reference evidence="2 3" key="1">
    <citation type="journal article" date="2024" name="G3 (Bethesda)">
        <title>Genome assembly of Hibiscus sabdariffa L. provides insights into metabolisms of medicinal natural products.</title>
        <authorList>
            <person name="Kim T."/>
        </authorList>
    </citation>
    <scope>NUCLEOTIDE SEQUENCE [LARGE SCALE GENOMIC DNA]</scope>
    <source>
        <strain evidence="2">TK-2024</strain>
        <tissue evidence="2">Old leaves</tissue>
    </source>
</reference>
<accession>A0ABR2RUD5</accession>
<dbReference type="EMBL" id="JBBPBN010000020">
    <property type="protein sequence ID" value="KAK9016531.1"/>
    <property type="molecule type" value="Genomic_DNA"/>
</dbReference>
<feature type="region of interest" description="Disordered" evidence="1">
    <location>
        <begin position="1"/>
        <end position="26"/>
    </location>
</feature>
<protein>
    <submittedName>
        <fullName evidence="2">Uncharacterized protein</fullName>
    </submittedName>
</protein>
<evidence type="ECO:0000313" key="3">
    <source>
        <dbReference type="Proteomes" id="UP001396334"/>
    </source>
</evidence>
<keyword evidence="3" id="KW-1185">Reference proteome</keyword>
<evidence type="ECO:0000256" key="1">
    <source>
        <dbReference type="SAM" id="MobiDB-lite"/>
    </source>
</evidence>
<feature type="compositionally biased region" description="Basic residues" evidence="1">
    <location>
        <begin position="1"/>
        <end position="10"/>
    </location>
</feature>
<organism evidence="2 3">
    <name type="scientific">Hibiscus sabdariffa</name>
    <name type="common">roselle</name>
    <dbReference type="NCBI Taxonomy" id="183260"/>
    <lineage>
        <taxon>Eukaryota</taxon>
        <taxon>Viridiplantae</taxon>
        <taxon>Streptophyta</taxon>
        <taxon>Embryophyta</taxon>
        <taxon>Tracheophyta</taxon>
        <taxon>Spermatophyta</taxon>
        <taxon>Magnoliopsida</taxon>
        <taxon>eudicotyledons</taxon>
        <taxon>Gunneridae</taxon>
        <taxon>Pentapetalae</taxon>
        <taxon>rosids</taxon>
        <taxon>malvids</taxon>
        <taxon>Malvales</taxon>
        <taxon>Malvaceae</taxon>
        <taxon>Malvoideae</taxon>
        <taxon>Hibiscus</taxon>
    </lineage>
</organism>
<comment type="caution">
    <text evidence="2">The sequence shown here is derived from an EMBL/GenBank/DDBJ whole genome shotgun (WGS) entry which is preliminary data.</text>
</comment>
<evidence type="ECO:0000313" key="2">
    <source>
        <dbReference type="EMBL" id="KAK9016531.1"/>
    </source>
</evidence>
<proteinExistence type="predicted"/>
<gene>
    <name evidence="2" type="ORF">V6N11_079027</name>
</gene>
<name>A0ABR2RUD5_9ROSI</name>